<keyword evidence="3" id="KW-0813">Transport</keyword>
<sequence>MMLRYFILAVGLVTLTGCGVAYISPRVTETDGKVRVLPLTADSVRVANGSSYRPKELPSVFFANAGGGGGLRGAGATPPASLDRQNRPAALEMRLPPNVNPGPYEIGVGDVLLLATKTPGNTVEELSGLLAAQNSRQGYTVQDDGAIAIPDVGRVQIAGLTLEEAEAQLFQSLVENQIDPTFSLEIAEFNSKRVSLGGAVAKPTVAPVTLTPLTLDAALAAAGGINTKDLDYASIRLYRDGTLYQIPLNEYLRRPAVQKARLVDGDSVFVDTEYELDKAQAYFREQITLAQFRQTARIQALNELNSEVSLRRAVLQESRDNFRSQIEFDAVDRDYVYLTGEVVKPSRFVLPFGQTASLADALFDNDGFRNETANPSQLYVLRGSPEPGKPDLVTAWHLNGSDASKFLLATKMQMRPNDVIFIAEQPITRWNRVLQQFIPSILTTGGALAVQ</sequence>
<keyword evidence="7" id="KW-0732">Signal</keyword>
<dbReference type="PANTHER" id="PTHR33619:SF3">
    <property type="entry name" value="POLYSACCHARIDE EXPORT PROTEIN GFCE-RELATED"/>
    <property type="match status" value="1"/>
</dbReference>
<dbReference type="Pfam" id="PF22461">
    <property type="entry name" value="SLBB_2"/>
    <property type="match status" value="2"/>
</dbReference>
<organism evidence="18 19">
    <name type="scientific">Roseovarius pelagicus</name>
    <dbReference type="NCBI Taxonomy" id="2980108"/>
    <lineage>
        <taxon>Bacteria</taxon>
        <taxon>Pseudomonadati</taxon>
        <taxon>Pseudomonadota</taxon>
        <taxon>Alphaproteobacteria</taxon>
        <taxon>Rhodobacterales</taxon>
        <taxon>Roseobacteraceae</taxon>
        <taxon>Roseovarius</taxon>
    </lineage>
</organism>
<dbReference type="PANTHER" id="PTHR33619">
    <property type="entry name" value="POLYSACCHARIDE EXPORT PROTEIN GFCE-RELATED"/>
    <property type="match status" value="1"/>
</dbReference>
<evidence type="ECO:0000256" key="8">
    <source>
        <dbReference type="ARBA" id="ARBA00023047"/>
    </source>
</evidence>
<evidence type="ECO:0000313" key="19">
    <source>
        <dbReference type="Proteomes" id="UP001064087"/>
    </source>
</evidence>
<keyword evidence="11" id="KW-0472">Membrane</keyword>
<evidence type="ECO:0000256" key="14">
    <source>
        <dbReference type="ARBA" id="ARBA00023288"/>
    </source>
</evidence>
<evidence type="ECO:0000259" key="16">
    <source>
        <dbReference type="Pfam" id="PF18412"/>
    </source>
</evidence>
<keyword evidence="6" id="KW-0812">Transmembrane</keyword>
<dbReference type="PROSITE" id="PS51257">
    <property type="entry name" value="PROKAR_LIPOPROTEIN"/>
    <property type="match status" value="1"/>
</dbReference>
<feature type="domain" description="SLBB" evidence="17">
    <location>
        <begin position="192"/>
        <end position="270"/>
    </location>
</feature>
<evidence type="ECO:0000313" key="18">
    <source>
        <dbReference type="EMBL" id="UXX81416.1"/>
    </source>
</evidence>
<feature type="domain" description="Outer-membrane lipoprotein Wza C-terminal" evidence="16">
    <location>
        <begin position="426"/>
        <end position="441"/>
    </location>
</feature>
<evidence type="ECO:0000256" key="3">
    <source>
        <dbReference type="ARBA" id="ARBA00022448"/>
    </source>
</evidence>
<keyword evidence="5" id="KW-0762">Sugar transport</keyword>
<keyword evidence="12" id="KW-0564">Palmitate</keyword>
<dbReference type="Pfam" id="PF02563">
    <property type="entry name" value="Poly_export"/>
    <property type="match status" value="1"/>
</dbReference>
<evidence type="ECO:0000256" key="1">
    <source>
        <dbReference type="ARBA" id="ARBA00004571"/>
    </source>
</evidence>
<evidence type="ECO:0000256" key="13">
    <source>
        <dbReference type="ARBA" id="ARBA00023237"/>
    </source>
</evidence>
<evidence type="ECO:0000259" key="17">
    <source>
        <dbReference type="Pfam" id="PF22461"/>
    </source>
</evidence>
<keyword evidence="14" id="KW-0449">Lipoprotein</keyword>
<reference evidence="18" key="1">
    <citation type="submission" date="2022-10" db="EMBL/GenBank/DDBJ databases">
        <title>Roseovarius pelagicus sp. nov., isolated from Arctic seawater.</title>
        <authorList>
            <person name="Hong Y.W."/>
            <person name="Hwang C.Y."/>
        </authorList>
    </citation>
    <scope>NUCLEOTIDE SEQUENCE</scope>
    <source>
        <strain evidence="18">HL-MP18</strain>
        <plasmid evidence="18">unnamed2</plasmid>
    </source>
</reference>
<keyword evidence="8" id="KW-0625">Polysaccharide transport</keyword>
<evidence type="ECO:0000256" key="5">
    <source>
        <dbReference type="ARBA" id="ARBA00022597"/>
    </source>
</evidence>
<accession>A0ABY6D5J1</accession>
<comment type="subcellular location">
    <subcellularLocation>
        <location evidence="1">Cell outer membrane</location>
        <topology evidence="1">Multi-pass membrane protein</topology>
    </subcellularLocation>
</comment>
<protein>
    <submittedName>
        <fullName evidence="18">Polysaccharide biosynthesis/export family protein</fullName>
    </submittedName>
</protein>
<evidence type="ECO:0000256" key="7">
    <source>
        <dbReference type="ARBA" id="ARBA00022729"/>
    </source>
</evidence>
<evidence type="ECO:0000256" key="2">
    <source>
        <dbReference type="ARBA" id="ARBA00009450"/>
    </source>
</evidence>
<evidence type="ECO:0000256" key="4">
    <source>
        <dbReference type="ARBA" id="ARBA00022452"/>
    </source>
</evidence>
<feature type="domain" description="Polysaccharide export protein N-terminal" evidence="15">
    <location>
        <begin position="101"/>
        <end position="186"/>
    </location>
</feature>
<dbReference type="Gene3D" id="3.10.560.10">
    <property type="entry name" value="Outer membrane lipoprotein wza domain like"/>
    <property type="match status" value="2"/>
</dbReference>
<proteinExistence type="inferred from homology"/>
<dbReference type="Gene3D" id="3.30.1950.10">
    <property type="entry name" value="wza like domain"/>
    <property type="match status" value="1"/>
</dbReference>
<keyword evidence="9" id="KW-0406">Ion transport</keyword>
<dbReference type="Proteomes" id="UP001064087">
    <property type="component" value="Plasmid unnamed2"/>
</dbReference>
<geneLocation type="plasmid" evidence="18 19">
    <name>unnamed2</name>
</geneLocation>
<dbReference type="InterPro" id="IPR049712">
    <property type="entry name" value="Poly_export"/>
</dbReference>
<evidence type="ECO:0000256" key="6">
    <source>
        <dbReference type="ARBA" id="ARBA00022692"/>
    </source>
</evidence>
<keyword evidence="4" id="KW-1134">Transmembrane beta strand</keyword>
<keyword evidence="18" id="KW-0614">Plasmid</keyword>
<dbReference type="InterPro" id="IPR040716">
    <property type="entry name" value="Wza_C"/>
</dbReference>
<gene>
    <name evidence="18" type="ORF">N7U68_00715</name>
</gene>
<keyword evidence="19" id="KW-1185">Reference proteome</keyword>
<evidence type="ECO:0000256" key="11">
    <source>
        <dbReference type="ARBA" id="ARBA00023136"/>
    </source>
</evidence>
<comment type="similarity">
    <text evidence="2">Belongs to the BexD/CtrA/VexA family.</text>
</comment>
<dbReference type="InterPro" id="IPR054765">
    <property type="entry name" value="SLBB_dom"/>
</dbReference>
<dbReference type="InterPro" id="IPR003715">
    <property type="entry name" value="Poly_export_N"/>
</dbReference>
<name>A0ABY6D5J1_9RHOB</name>
<evidence type="ECO:0000259" key="15">
    <source>
        <dbReference type="Pfam" id="PF02563"/>
    </source>
</evidence>
<keyword evidence="10" id="KW-0626">Porin</keyword>
<dbReference type="EMBL" id="CP106737">
    <property type="protein sequence ID" value="UXX81416.1"/>
    <property type="molecule type" value="Genomic_DNA"/>
</dbReference>
<keyword evidence="13" id="KW-0998">Cell outer membrane</keyword>
<evidence type="ECO:0000256" key="12">
    <source>
        <dbReference type="ARBA" id="ARBA00023139"/>
    </source>
</evidence>
<evidence type="ECO:0000256" key="9">
    <source>
        <dbReference type="ARBA" id="ARBA00023065"/>
    </source>
</evidence>
<feature type="domain" description="SLBB" evidence="17">
    <location>
        <begin position="336"/>
        <end position="422"/>
    </location>
</feature>
<dbReference type="Pfam" id="PF18412">
    <property type="entry name" value="Wza_C"/>
    <property type="match status" value="1"/>
</dbReference>
<evidence type="ECO:0000256" key="10">
    <source>
        <dbReference type="ARBA" id="ARBA00023114"/>
    </source>
</evidence>